<comment type="caution">
    <text evidence="1">The sequence shown here is derived from an EMBL/GenBank/DDBJ whole genome shotgun (WGS) entry which is preliminary data.</text>
</comment>
<evidence type="ECO:0000313" key="2">
    <source>
        <dbReference type="Proteomes" id="UP001396334"/>
    </source>
</evidence>
<keyword evidence="2" id="KW-1185">Reference proteome</keyword>
<evidence type="ECO:0000313" key="1">
    <source>
        <dbReference type="EMBL" id="KAK9001167.1"/>
    </source>
</evidence>
<name>A0ABR2QKG8_9ROSI</name>
<dbReference type="Proteomes" id="UP001396334">
    <property type="component" value="Unassembled WGS sequence"/>
</dbReference>
<protein>
    <submittedName>
        <fullName evidence="1">Uncharacterized protein</fullName>
    </submittedName>
</protein>
<reference evidence="1 2" key="1">
    <citation type="journal article" date="2024" name="G3 (Bethesda)">
        <title>Genome assembly of Hibiscus sabdariffa L. provides insights into metabolisms of medicinal natural products.</title>
        <authorList>
            <person name="Kim T."/>
        </authorList>
    </citation>
    <scope>NUCLEOTIDE SEQUENCE [LARGE SCALE GENOMIC DNA]</scope>
    <source>
        <strain evidence="1">TK-2024</strain>
        <tissue evidence="1">Old leaves</tissue>
    </source>
</reference>
<organism evidence="1 2">
    <name type="scientific">Hibiscus sabdariffa</name>
    <name type="common">roselle</name>
    <dbReference type="NCBI Taxonomy" id="183260"/>
    <lineage>
        <taxon>Eukaryota</taxon>
        <taxon>Viridiplantae</taxon>
        <taxon>Streptophyta</taxon>
        <taxon>Embryophyta</taxon>
        <taxon>Tracheophyta</taxon>
        <taxon>Spermatophyta</taxon>
        <taxon>Magnoliopsida</taxon>
        <taxon>eudicotyledons</taxon>
        <taxon>Gunneridae</taxon>
        <taxon>Pentapetalae</taxon>
        <taxon>rosids</taxon>
        <taxon>malvids</taxon>
        <taxon>Malvales</taxon>
        <taxon>Malvaceae</taxon>
        <taxon>Malvoideae</taxon>
        <taxon>Hibiscus</taxon>
    </lineage>
</organism>
<sequence length="257" mass="28926">MQGRKVMKVWRMEKHISQHLLGTSNLKDSNMIFGDNTNLIQSNLMGTSNLNLTLRKIWDSYLHLMGIIPIKEMMRIDLIKGVKVLVSAENAYSMRRMLGPPQVQLDFYFALHKVELEFVKKSIRVHDIILNQLQTSSSLATTLGRELDDINCFKNIEQSPSLSFVIDPNVRNLPIFLQSHSNSMASDILATALQSAEARDSATFLTSVPILSRYNGFALSVMKAVVSMSQPSSHVLHSAILVTGPVFKEHLYAYLYA</sequence>
<proteinExistence type="predicted"/>
<gene>
    <name evidence="1" type="ORF">V6N11_082958</name>
</gene>
<accession>A0ABR2QKG8</accession>
<dbReference type="EMBL" id="JBBPBN010000036">
    <property type="protein sequence ID" value="KAK9001167.1"/>
    <property type="molecule type" value="Genomic_DNA"/>
</dbReference>